<organism evidence="1">
    <name type="scientific">uncultured bacterium</name>
    <name type="common">gcode 4</name>
    <dbReference type="NCBI Taxonomy" id="1234023"/>
    <lineage>
        <taxon>Bacteria</taxon>
        <taxon>environmental samples</taxon>
    </lineage>
</organism>
<accession>K2GG16</accession>
<dbReference type="EMBL" id="AMFJ01000192">
    <property type="protein sequence ID" value="EKE29309.1"/>
    <property type="molecule type" value="Genomic_DNA"/>
</dbReference>
<reference evidence="1" key="1">
    <citation type="journal article" date="2012" name="Science">
        <title>Fermentation, hydrogen, and sulfur metabolism in multiple uncultivated bacterial phyla.</title>
        <authorList>
            <person name="Wrighton K.C."/>
            <person name="Thomas B.C."/>
            <person name="Sharon I."/>
            <person name="Miller C.S."/>
            <person name="Castelle C.J."/>
            <person name="VerBerkmoes N.C."/>
            <person name="Wilkins M.J."/>
            <person name="Hettich R.L."/>
            <person name="Lipton M.S."/>
            <person name="Williams K.H."/>
            <person name="Long P.E."/>
            <person name="Banfield J.F."/>
        </authorList>
    </citation>
    <scope>NUCLEOTIDE SEQUENCE [LARGE SCALE GENOMIC DNA]</scope>
</reference>
<name>K2GG16_9BACT</name>
<sequence>MDKEQEEMDKFIEQELPEELEFYNKFIKKEKPYPHTVRNFIILFFFPIWVYLFLQLLIKIWILQ</sequence>
<proteinExistence type="predicted"/>
<comment type="caution">
    <text evidence="1">The sequence shown here is derived from an EMBL/GenBank/DDBJ whole genome shotgun (WGS) entry which is preliminary data.</text>
</comment>
<dbReference type="AlphaFoldDB" id="K2GG16"/>
<evidence type="ECO:0000313" key="1">
    <source>
        <dbReference type="EMBL" id="EKE29309.1"/>
    </source>
</evidence>
<protein>
    <submittedName>
        <fullName evidence="1">Uncharacterized protein</fullName>
    </submittedName>
</protein>
<gene>
    <name evidence="1" type="ORF">ACD_2C00192G0004</name>
</gene>